<dbReference type="InterPro" id="IPR017927">
    <property type="entry name" value="FAD-bd_FR_type"/>
</dbReference>
<dbReference type="GO" id="GO:0016491">
    <property type="term" value="F:oxidoreductase activity"/>
    <property type="evidence" value="ECO:0007669"/>
    <property type="project" value="InterPro"/>
</dbReference>
<keyword evidence="5 11" id="KW-0479">Metal-binding</keyword>
<comment type="caution">
    <text evidence="11">Lacks conserved residue(s) required for the propagation of feature annotation.</text>
</comment>
<dbReference type="InterPro" id="IPR039261">
    <property type="entry name" value="FNR_nucleotide-bd"/>
</dbReference>
<dbReference type="InterPro" id="IPR017938">
    <property type="entry name" value="Riboflavin_synthase-like_b-brl"/>
</dbReference>
<dbReference type="SUPFAM" id="SSF63380">
    <property type="entry name" value="Riboflavin synthase domain-like"/>
    <property type="match status" value="1"/>
</dbReference>
<reference evidence="15 16" key="1">
    <citation type="journal article" date="2018" name="BMC Genomics">
        <title>Whole genome sequencing and function prediction of 133 gut anaerobes isolated from chicken caecum in pure cultures.</title>
        <authorList>
            <person name="Medvecky M."/>
            <person name="Cejkova D."/>
            <person name="Polansky O."/>
            <person name="Karasova D."/>
            <person name="Kubasova T."/>
            <person name="Cizek A."/>
            <person name="Rychlik I."/>
        </authorList>
    </citation>
    <scope>NUCLEOTIDE SEQUENCE [LARGE SCALE GENOMIC DNA]</scope>
    <source>
        <strain evidence="15 16">An13</strain>
    </source>
</reference>
<comment type="cofactor">
    <cofactor evidence="11 12">
        <name>FAD</name>
        <dbReference type="ChEBI" id="CHEBI:57692"/>
    </cofactor>
    <text evidence="11 12">Binds 1 FAD per subunit.</text>
</comment>
<dbReference type="PROSITE" id="PS51384">
    <property type="entry name" value="FAD_FR"/>
    <property type="match status" value="1"/>
</dbReference>
<evidence type="ECO:0000256" key="3">
    <source>
        <dbReference type="ARBA" id="ARBA00022630"/>
    </source>
</evidence>
<dbReference type="OrthoDB" id="9789468at2"/>
<keyword evidence="8 11" id="KW-0249">Electron transport</keyword>
<feature type="binding site" evidence="11 12">
    <location>
        <begin position="54"/>
        <end position="57"/>
    </location>
    <ligand>
        <name>FAD</name>
        <dbReference type="ChEBI" id="CHEBI:57692"/>
    </ligand>
</feature>
<feature type="binding site" evidence="11 12">
    <location>
        <begin position="76"/>
        <end position="77"/>
    </location>
    <ligand>
        <name>FAD</name>
        <dbReference type="ChEBI" id="CHEBI:57692"/>
    </ligand>
</feature>
<evidence type="ECO:0000313" key="16">
    <source>
        <dbReference type="Proteomes" id="UP000195305"/>
    </source>
</evidence>
<evidence type="ECO:0000256" key="8">
    <source>
        <dbReference type="ARBA" id="ARBA00022982"/>
    </source>
</evidence>
<dbReference type="Pfam" id="PF00175">
    <property type="entry name" value="NAD_binding_1"/>
    <property type="match status" value="1"/>
</dbReference>
<feature type="binding site" evidence="11 13">
    <location>
        <position position="237"/>
    </location>
    <ligand>
        <name>[2Fe-2S] cluster</name>
        <dbReference type="ChEBI" id="CHEBI:190135"/>
    </ligand>
</feature>
<dbReference type="Proteomes" id="UP000195305">
    <property type="component" value="Unassembled WGS sequence"/>
</dbReference>
<dbReference type="InterPro" id="IPR037117">
    <property type="entry name" value="Dihydroorotate_DH_ele_sf"/>
</dbReference>
<comment type="similarity">
    <text evidence="1 11">Belongs to the PyrK family.</text>
</comment>
<comment type="cofactor">
    <cofactor evidence="13">
        <name>[2Fe-2S] cluster</name>
        <dbReference type="ChEBI" id="CHEBI:190135"/>
    </cofactor>
    <text evidence="13">Binds 1 [2Fe-2S] cluster per subunit.</text>
</comment>
<dbReference type="Gene3D" id="2.40.30.10">
    <property type="entry name" value="Translation factors"/>
    <property type="match status" value="1"/>
</dbReference>
<proteinExistence type="inferred from homology"/>
<feature type="binding site" evidence="11 13">
    <location>
        <position position="216"/>
    </location>
    <ligand>
        <name>[2Fe-2S] cluster</name>
        <dbReference type="ChEBI" id="CHEBI:190135"/>
    </ligand>
</feature>
<comment type="pathway">
    <text evidence="11">Pyrimidine metabolism; UMP biosynthesis via de novo pathway; orotate from (S)-dihydroorotate (NAD(+) route): step 1/1.</text>
</comment>
<evidence type="ECO:0000256" key="10">
    <source>
        <dbReference type="ARBA" id="ARBA00023014"/>
    </source>
</evidence>
<keyword evidence="4 11" id="KW-0001">2Fe-2S</keyword>
<dbReference type="InterPro" id="IPR050353">
    <property type="entry name" value="PyrK_electron_transfer"/>
</dbReference>
<accession>A0A1Y4SZS6</accession>
<dbReference type="InterPro" id="IPR012165">
    <property type="entry name" value="Cyt_c3_hydrogenase_gsu"/>
</dbReference>
<dbReference type="HAMAP" id="MF_01211">
    <property type="entry name" value="DHODB_Fe_S_bind"/>
    <property type="match status" value="1"/>
</dbReference>
<keyword evidence="6 11" id="KW-0274">FAD</keyword>
<dbReference type="PANTHER" id="PTHR43513">
    <property type="entry name" value="DIHYDROOROTATE DEHYDROGENASE B (NAD(+)), ELECTRON TRANSFER SUBUNIT"/>
    <property type="match status" value="1"/>
</dbReference>
<gene>
    <name evidence="11" type="primary">pyrK</name>
    <name evidence="15" type="ORF">B5E75_03960</name>
</gene>
<evidence type="ECO:0000256" key="9">
    <source>
        <dbReference type="ARBA" id="ARBA00023004"/>
    </source>
</evidence>
<dbReference type="PANTHER" id="PTHR43513:SF3">
    <property type="entry name" value="DIHYDROOROTATE DEHYDROGENASE B (NAD(+)), ELECTRON TRANSFER SUBUNIT-RELATED"/>
    <property type="match status" value="1"/>
</dbReference>
<dbReference type="GO" id="GO:0009055">
    <property type="term" value="F:electron transfer activity"/>
    <property type="evidence" value="ECO:0007669"/>
    <property type="project" value="UniProtKB-UniRule"/>
</dbReference>
<keyword evidence="9 11" id="KW-0408">Iron</keyword>
<dbReference type="Gene3D" id="2.10.240.10">
    <property type="entry name" value="Dihydroorotate dehydrogenase, electron transfer subunit"/>
    <property type="match status" value="1"/>
</dbReference>
<comment type="function">
    <text evidence="11">Responsible for channeling the electrons from the oxidation of dihydroorotate from the FMN redox center in the PyrD type B subunit to the ultimate electron acceptor NAD(+).</text>
</comment>
<dbReference type="RefSeq" id="WP_087357493.1">
    <property type="nucleotide sequence ID" value="NZ_NFLJ01000008.1"/>
</dbReference>
<dbReference type="GO" id="GO:0046872">
    <property type="term" value="F:metal ion binding"/>
    <property type="evidence" value="ECO:0007669"/>
    <property type="project" value="UniProtKB-KW"/>
</dbReference>
<evidence type="ECO:0000256" key="5">
    <source>
        <dbReference type="ARBA" id="ARBA00022723"/>
    </source>
</evidence>
<evidence type="ECO:0000256" key="6">
    <source>
        <dbReference type="ARBA" id="ARBA00022827"/>
    </source>
</evidence>
<dbReference type="GO" id="GO:0044205">
    <property type="term" value="P:'de novo' UMP biosynthetic process"/>
    <property type="evidence" value="ECO:0007669"/>
    <property type="project" value="UniProtKB-UniRule"/>
</dbReference>
<evidence type="ECO:0000256" key="2">
    <source>
        <dbReference type="ARBA" id="ARBA00022448"/>
    </source>
</evidence>
<comment type="caution">
    <text evidence="15">The sequence shown here is derived from an EMBL/GenBank/DDBJ whole genome shotgun (WGS) entry which is preliminary data.</text>
</comment>
<feature type="binding site" evidence="11 13">
    <location>
        <position position="221"/>
    </location>
    <ligand>
        <name>[2Fe-2S] cluster</name>
        <dbReference type="ChEBI" id="CHEBI:190135"/>
    </ligand>
</feature>
<feature type="domain" description="FAD-binding FR-type" evidence="14">
    <location>
        <begin position="3"/>
        <end position="101"/>
    </location>
</feature>
<evidence type="ECO:0000256" key="13">
    <source>
        <dbReference type="PIRSR" id="PIRSR006816-2"/>
    </source>
</evidence>
<dbReference type="GO" id="GO:0051537">
    <property type="term" value="F:2 iron, 2 sulfur cluster binding"/>
    <property type="evidence" value="ECO:0007669"/>
    <property type="project" value="UniProtKB-KW"/>
</dbReference>
<protein>
    <recommendedName>
        <fullName evidence="11">Dihydroorotate dehydrogenase B (NAD(+)), electron transfer subunit</fullName>
    </recommendedName>
    <alternativeName>
        <fullName evidence="11">Dihydroorotate oxidase B, electron transfer subunit</fullName>
    </alternativeName>
</protein>
<dbReference type="GO" id="GO:0050660">
    <property type="term" value="F:flavin adenine dinucleotide binding"/>
    <property type="evidence" value="ECO:0007669"/>
    <property type="project" value="InterPro"/>
</dbReference>
<sequence length="252" mass="27643">MKNFQGMMTIVSKRELVKDVFEIVLEGEAARFIQAPGQFINIKINDSLQPYLRRPMSICDYDDNHITMIFKVVGEGTKILSQKNIGDQLDCLTGLGNGFLDYQAKKAVVIGGGLGVPPMYKLAKTLKEQGVEVQAVLGFNSKNDVFYQQEFMDICPTFLATMDGSAGVQGTVLDAIEAHQLVFDKYYACGPEKMLDACVMAYPENGYLSFEARMGCGFGACMGCSCKVKTKPYKRICVEGPVLMSSEVIIGG</sequence>
<keyword evidence="2 11" id="KW-0813">Transport</keyword>
<keyword evidence="7 11" id="KW-0665">Pyrimidine biosynthesis</keyword>
<evidence type="ECO:0000256" key="11">
    <source>
        <dbReference type="HAMAP-Rule" id="MF_01211"/>
    </source>
</evidence>
<organism evidence="15 16">
    <name type="scientific">Massilimicrobiota timonensis</name>
    <dbReference type="NCBI Taxonomy" id="1776392"/>
    <lineage>
        <taxon>Bacteria</taxon>
        <taxon>Bacillati</taxon>
        <taxon>Bacillota</taxon>
        <taxon>Erysipelotrichia</taxon>
        <taxon>Erysipelotrichales</taxon>
        <taxon>Erysipelotrichaceae</taxon>
        <taxon>Massilimicrobiota</taxon>
    </lineage>
</organism>
<evidence type="ECO:0000256" key="12">
    <source>
        <dbReference type="PIRSR" id="PIRSR006816-1"/>
    </source>
</evidence>
<dbReference type="SUPFAM" id="SSF52343">
    <property type="entry name" value="Ferredoxin reductase-like, C-terminal NADP-linked domain"/>
    <property type="match status" value="1"/>
</dbReference>
<comment type="cofactor">
    <cofactor evidence="11">
        <name>[2Fe-2S] cluster</name>
        <dbReference type="ChEBI" id="CHEBI:190135"/>
    </cofactor>
    <text evidence="11">Binds 1 [2Fe-2S] cluster per subunit.</text>
</comment>
<feature type="binding site" evidence="11 13">
    <location>
        <position position="224"/>
    </location>
    <ligand>
        <name>[2Fe-2S] cluster</name>
        <dbReference type="ChEBI" id="CHEBI:190135"/>
    </ligand>
</feature>
<evidence type="ECO:0000256" key="1">
    <source>
        <dbReference type="ARBA" id="ARBA00006422"/>
    </source>
</evidence>
<evidence type="ECO:0000259" key="14">
    <source>
        <dbReference type="PROSITE" id="PS51384"/>
    </source>
</evidence>
<dbReference type="InterPro" id="IPR019480">
    <property type="entry name" value="Dihydroorotate_DH_Fe-S-bd"/>
</dbReference>
<dbReference type="Gene3D" id="3.40.50.80">
    <property type="entry name" value="Nucleotide-binding domain of ferredoxin-NADP reductase (FNR) module"/>
    <property type="match status" value="1"/>
</dbReference>
<evidence type="ECO:0000313" key="15">
    <source>
        <dbReference type="EMBL" id="OUQ35418.1"/>
    </source>
</evidence>
<evidence type="ECO:0000256" key="7">
    <source>
        <dbReference type="ARBA" id="ARBA00022975"/>
    </source>
</evidence>
<keyword evidence="16" id="KW-1185">Reference proteome</keyword>
<dbReference type="AlphaFoldDB" id="A0A1Y4SZS6"/>
<keyword evidence="3 11" id="KW-0285">Flavoprotein</keyword>
<dbReference type="InterPro" id="IPR023455">
    <property type="entry name" value="Dihydroorotate_DHASE_ETsu"/>
</dbReference>
<dbReference type="Pfam" id="PF10418">
    <property type="entry name" value="DHODB_Fe-S_bind"/>
    <property type="match status" value="1"/>
</dbReference>
<dbReference type="UniPathway" id="UPA00070">
    <property type="reaction ID" value="UER00945"/>
</dbReference>
<dbReference type="InterPro" id="IPR001433">
    <property type="entry name" value="OxRdtase_FAD/NAD-bd"/>
</dbReference>
<dbReference type="PIRSF" id="PIRSF006816">
    <property type="entry name" value="Cyc3_hyd_g"/>
    <property type="match status" value="1"/>
</dbReference>
<evidence type="ECO:0000256" key="4">
    <source>
        <dbReference type="ARBA" id="ARBA00022714"/>
    </source>
</evidence>
<name>A0A1Y4SZS6_9FIRM</name>
<dbReference type="EMBL" id="NFLJ01000008">
    <property type="protein sequence ID" value="OUQ35418.1"/>
    <property type="molecule type" value="Genomic_DNA"/>
</dbReference>
<keyword evidence="10 11" id="KW-0411">Iron-sulfur</keyword>
<comment type="subunit">
    <text evidence="11">Heterotetramer of 2 PyrK and 2 PyrD type B subunits.</text>
</comment>
<dbReference type="CDD" id="cd06218">
    <property type="entry name" value="DHOD_e_trans"/>
    <property type="match status" value="1"/>
</dbReference>